<evidence type="ECO:0000256" key="1">
    <source>
        <dbReference type="ARBA" id="ARBA00023015"/>
    </source>
</evidence>
<evidence type="ECO:0000256" key="3">
    <source>
        <dbReference type="ARBA" id="ARBA00023163"/>
    </source>
</evidence>
<dbReference type="InterPro" id="IPR036388">
    <property type="entry name" value="WH-like_DNA-bd_sf"/>
</dbReference>
<dbReference type="SMART" id="SM00347">
    <property type="entry name" value="HTH_MARR"/>
    <property type="match status" value="1"/>
</dbReference>
<reference evidence="5 6" key="1">
    <citation type="submission" date="2018-09" db="EMBL/GenBank/DDBJ databases">
        <title>Complete genome sequence of Euzebya sp. DY32-46 isolated from seawater of Pacific Ocean.</title>
        <authorList>
            <person name="Xu L."/>
            <person name="Wu Y.-H."/>
            <person name="Xu X.-W."/>
        </authorList>
    </citation>
    <scope>NUCLEOTIDE SEQUENCE [LARGE SCALE GENOMIC DNA]</scope>
    <source>
        <strain evidence="5 6">DY32-46</strain>
    </source>
</reference>
<accession>A0A346Y552</accession>
<evidence type="ECO:0000256" key="2">
    <source>
        <dbReference type="ARBA" id="ARBA00023125"/>
    </source>
</evidence>
<dbReference type="GO" id="GO:0006950">
    <property type="term" value="P:response to stress"/>
    <property type="evidence" value="ECO:0007669"/>
    <property type="project" value="TreeGrafter"/>
</dbReference>
<feature type="domain" description="HTH marR-type" evidence="4">
    <location>
        <begin position="26"/>
        <end position="158"/>
    </location>
</feature>
<dbReference type="InterPro" id="IPR000835">
    <property type="entry name" value="HTH_MarR-typ"/>
</dbReference>
<keyword evidence="6" id="KW-1185">Reference proteome</keyword>
<organism evidence="5 6">
    <name type="scientific">Euzebya pacifica</name>
    <dbReference type="NCBI Taxonomy" id="1608957"/>
    <lineage>
        <taxon>Bacteria</taxon>
        <taxon>Bacillati</taxon>
        <taxon>Actinomycetota</taxon>
        <taxon>Nitriliruptoria</taxon>
        <taxon>Euzebyales</taxon>
    </lineage>
</organism>
<evidence type="ECO:0000313" key="6">
    <source>
        <dbReference type="Proteomes" id="UP000264006"/>
    </source>
</evidence>
<dbReference type="InterPro" id="IPR036390">
    <property type="entry name" value="WH_DNA-bd_sf"/>
</dbReference>
<evidence type="ECO:0000313" key="5">
    <source>
        <dbReference type="EMBL" id="AXV09599.1"/>
    </source>
</evidence>
<dbReference type="Pfam" id="PF01047">
    <property type="entry name" value="MarR"/>
    <property type="match status" value="1"/>
</dbReference>
<dbReference type="PANTHER" id="PTHR33164:SF101">
    <property type="entry name" value="TRANSCRIPTIONAL REPRESSOR MPRA"/>
    <property type="match status" value="1"/>
</dbReference>
<sequence length="158" mass="17526">MDPDFDPIAEAHRRWVEHGWTDAADGMALVTSITRVQAIFQQRIDGLLKPFDLTFARYEILQLLSFSRTGSLPMGAIGRRLQVHPTSVTSAIDRLERQGFVVREDHPTDRRAKLATLTEEGRAVVKQATAVLNEEVFSDPGVDADAVSSLVTLLGDIR</sequence>
<dbReference type="GO" id="GO:0003700">
    <property type="term" value="F:DNA-binding transcription factor activity"/>
    <property type="evidence" value="ECO:0007669"/>
    <property type="project" value="InterPro"/>
</dbReference>
<keyword evidence="2" id="KW-0238">DNA-binding</keyword>
<dbReference type="PANTHER" id="PTHR33164">
    <property type="entry name" value="TRANSCRIPTIONAL REGULATOR, MARR FAMILY"/>
    <property type="match status" value="1"/>
</dbReference>
<keyword evidence="1" id="KW-0805">Transcription regulation</keyword>
<protein>
    <submittedName>
        <fullName evidence="5">Transcriptional regulator, MarR family</fullName>
    </submittedName>
</protein>
<dbReference type="InterPro" id="IPR023187">
    <property type="entry name" value="Tscrpt_reg_MarR-type_CS"/>
</dbReference>
<dbReference type="AlphaFoldDB" id="A0A346Y552"/>
<dbReference type="SUPFAM" id="SSF46785">
    <property type="entry name" value="Winged helix' DNA-binding domain"/>
    <property type="match status" value="1"/>
</dbReference>
<dbReference type="KEGG" id="euz:DVS28_a4942"/>
<proteinExistence type="predicted"/>
<keyword evidence="3" id="KW-0804">Transcription</keyword>
<name>A0A346Y552_9ACTN</name>
<dbReference type="Gene3D" id="1.10.10.10">
    <property type="entry name" value="Winged helix-like DNA-binding domain superfamily/Winged helix DNA-binding domain"/>
    <property type="match status" value="1"/>
</dbReference>
<gene>
    <name evidence="5" type="ORF">DVS28_a4942</name>
</gene>
<dbReference type="PROSITE" id="PS01117">
    <property type="entry name" value="HTH_MARR_1"/>
    <property type="match status" value="1"/>
</dbReference>
<dbReference type="GO" id="GO:0003677">
    <property type="term" value="F:DNA binding"/>
    <property type="evidence" value="ECO:0007669"/>
    <property type="project" value="UniProtKB-KW"/>
</dbReference>
<dbReference type="InterPro" id="IPR039422">
    <property type="entry name" value="MarR/SlyA-like"/>
</dbReference>
<dbReference type="EMBL" id="CP031165">
    <property type="protein sequence ID" value="AXV09599.1"/>
    <property type="molecule type" value="Genomic_DNA"/>
</dbReference>
<dbReference type="PROSITE" id="PS50995">
    <property type="entry name" value="HTH_MARR_2"/>
    <property type="match status" value="1"/>
</dbReference>
<evidence type="ECO:0000259" key="4">
    <source>
        <dbReference type="PROSITE" id="PS50995"/>
    </source>
</evidence>
<dbReference type="RefSeq" id="WP_216826272.1">
    <property type="nucleotide sequence ID" value="NZ_CP031165.1"/>
</dbReference>
<dbReference type="Proteomes" id="UP000264006">
    <property type="component" value="Chromosome"/>
</dbReference>